<feature type="compositionally biased region" description="Acidic residues" evidence="1">
    <location>
        <begin position="177"/>
        <end position="189"/>
    </location>
</feature>
<feature type="compositionally biased region" description="Low complexity" evidence="1">
    <location>
        <begin position="270"/>
        <end position="284"/>
    </location>
</feature>
<protein>
    <submittedName>
        <fullName evidence="2">Uncharacterized protein</fullName>
    </submittedName>
</protein>
<feature type="compositionally biased region" description="Basic and acidic residues" evidence="1">
    <location>
        <begin position="315"/>
        <end position="347"/>
    </location>
</feature>
<dbReference type="EMBL" id="JAAQHG020000022">
    <property type="protein sequence ID" value="KAL1584926.1"/>
    <property type="molecule type" value="Genomic_DNA"/>
</dbReference>
<proteinExistence type="predicted"/>
<feature type="compositionally biased region" description="Low complexity" evidence="1">
    <location>
        <begin position="27"/>
        <end position="38"/>
    </location>
</feature>
<dbReference type="RefSeq" id="XP_069228032.1">
    <property type="nucleotide sequence ID" value="XM_069374815.1"/>
</dbReference>
<evidence type="ECO:0000256" key="1">
    <source>
        <dbReference type="SAM" id="MobiDB-lite"/>
    </source>
</evidence>
<keyword evidence="3" id="KW-1185">Reference proteome</keyword>
<accession>A0AB34KLA4</accession>
<dbReference type="AlphaFoldDB" id="A0AB34KLA4"/>
<evidence type="ECO:0000313" key="2">
    <source>
        <dbReference type="EMBL" id="KAL1584926.1"/>
    </source>
</evidence>
<name>A0AB34KLA4_9PEZI</name>
<dbReference type="GeneID" id="96007653"/>
<evidence type="ECO:0000313" key="3">
    <source>
        <dbReference type="Proteomes" id="UP000803884"/>
    </source>
</evidence>
<reference evidence="2 3" key="1">
    <citation type="journal article" date="2020" name="Microbiol. Resour. Announc.">
        <title>Draft Genome Sequence of a Cladosporium Species Isolated from the Mesophotic Ascidian Didemnum maculosum.</title>
        <authorList>
            <person name="Gioti A."/>
            <person name="Siaperas R."/>
            <person name="Nikolaivits E."/>
            <person name="Le Goff G."/>
            <person name="Ouazzani J."/>
            <person name="Kotoulas G."/>
            <person name="Topakas E."/>
        </authorList>
    </citation>
    <scope>NUCLEOTIDE SEQUENCE [LARGE SCALE GENOMIC DNA]</scope>
    <source>
        <strain evidence="2 3">TM138-S3</strain>
    </source>
</reference>
<organism evidence="2 3">
    <name type="scientific">Cladosporium halotolerans</name>
    <dbReference type="NCBI Taxonomy" id="1052096"/>
    <lineage>
        <taxon>Eukaryota</taxon>
        <taxon>Fungi</taxon>
        <taxon>Dikarya</taxon>
        <taxon>Ascomycota</taxon>
        <taxon>Pezizomycotina</taxon>
        <taxon>Dothideomycetes</taxon>
        <taxon>Dothideomycetidae</taxon>
        <taxon>Cladosporiales</taxon>
        <taxon>Cladosporiaceae</taxon>
        <taxon>Cladosporium</taxon>
    </lineage>
</organism>
<dbReference type="Proteomes" id="UP000803884">
    <property type="component" value="Unassembled WGS sequence"/>
</dbReference>
<feature type="compositionally biased region" description="Polar residues" evidence="1">
    <location>
        <begin position="213"/>
        <end position="225"/>
    </location>
</feature>
<feature type="compositionally biased region" description="Pro residues" evidence="1">
    <location>
        <begin position="250"/>
        <end position="259"/>
    </location>
</feature>
<feature type="compositionally biased region" description="Low complexity" evidence="1">
    <location>
        <begin position="130"/>
        <end position="146"/>
    </location>
</feature>
<comment type="caution">
    <text evidence="2">The sequence shown here is derived from an EMBL/GenBank/DDBJ whole genome shotgun (WGS) entry which is preliminary data.</text>
</comment>
<gene>
    <name evidence="2" type="ORF">WHR41_06210</name>
</gene>
<feature type="region of interest" description="Disordered" evidence="1">
    <location>
        <begin position="1"/>
        <end position="401"/>
    </location>
</feature>
<sequence>MSSYGSTMTAPAATKQPRAKLHKRGNSGSSTPTSGPPSALRGSLDAFTTPWVTYEEPTSEISSPKPLVPTPRLKPYLRKSSSQKDDQGKLDLSTSTVENEGLAGLGIQDFGTRTASDVSFSRSSRRTASHSRTVSGCSSASTGSGSFKPTHPFIHPMRREPRPYTPPLGHSSASSLNEEEANESSDMVDDEFKPAGGGYSYHSRRSTSISSTPQIAPTPLSQSHTALDLDPTTLGIPPKLTSAPSQSPLDPDPSPPNTKLPPLLLHKRSASAATAPTASTSSPTEPRPRASIDRAVSYISRRSTNTEPAEPPPSRSERIRLARAKFDAKEASKDRKAAQKLARRSEAEEQQQQRASNVSSGRRPSLAALQSGRLRRDSKRDSREMNTSAGEKEKGRRDVGCRPYEALEGAGLPVRSDAAAGVWEEKTPEEVVRSFPRRRGAGAAAKGGWVRFETWVRTRVASCGGERR</sequence>
<feature type="compositionally biased region" description="Basic and acidic residues" evidence="1">
    <location>
        <begin position="374"/>
        <end position="400"/>
    </location>
</feature>